<dbReference type="Gene3D" id="2.60.120.10">
    <property type="entry name" value="Jelly Rolls"/>
    <property type="match status" value="1"/>
</dbReference>
<dbReference type="SMART" id="SM00342">
    <property type="entry name" value="HTH_ARAC"/>
    <property type="match status" value="1"/>
</dbReference>
<organism evidence="5 6">
    <name type="scientific">Kushneria phosphatilytica</name>
    <dbReference type="NCBI Taxonomy" id="657387"/>
    <lineage>
        <taxon>Bacteria</taxon>
        <taxon>Pseudomonadati</taxon>
        <taxon>Pseudomonadota</taxon>
        <taxon>Gammaproteobacteria</taxon>
        <taxon>Oceanospirillales</taxon>
        <taxon>Halomonadaceae</taxon>
        <taxon>Kushneria</taxon>
    </lineage>
</organism>
<dbReference type="SUPFAM" id="SSF46689">
    <property type="entry name" value="Homeodomain-like"/>
    <property type="match status" value="2"/>
</dbReference>
<evidence type="ECO:0000313" key="6">
    <source>
        <dbReference type="Proteomes" id="UP000322553"/>
    </source>
</evidence>
<evidence type="ECO:0000259" key="4">
    <source>
        <dbReference type="PROSITE" id="PS01124"/>
    </source>
</evidence>
<dbReference type="PROSITE" id="PS01124">
    <property type="entry name" value="HTH_ARAC_FAMILY_2"/>
    <property type="match status" value="1"/>
</dbReference>
<keyword evidence="1" id="KW-0805">Transcription regulation</keyword>
<dbReference type="InterPro" id="IPR018060">
    <property type="entry name" value="HTH_AraC"/>
</dbReference>
<proteinExistence type="predicted"/>
<dbReference type="InterPro" id="IPR050204">
    <property type="entry name" value="AraC_XylS_family_regulators"/>
</dbReference>
<evidence type="ECO:0000313" key="5">
    <source>
        <dbReference type="EMBL" id="QEL12759.1"/>
    </source>
</evidence>
<keyword evidence="2" id="KW-0238">DNA-binding</keyword>
<dbReference type="AlphaFoldDB" id="A0A5C1A6P6"/>
<dbReference type="Proteomes" id="UP000322553">
    <property type="component" value="Chromosome"/>
</dbReference>
<dbReference type="PANTHER" id="PTHR46796:SF10">
    <property type="entry name" value="TRANSCRIPTIONAL ACTIVATOR FEAR"/>
    <property type="match status" value="1"/>
</dbReference>
<dbReference type="Pfam" id="PF12833">
    <property type="entry name" value="HTH_18"/>
    <property type="match status" value="1"/>
</dbReference>
<dbReference type="InterPro" id="IPR014710">
    <property type="entry name" value="RmlC-like_jellyroll"/>
</dbReference>
<evidence type="ECO:0000256" key="3">
    <source>
        <dbReference type="ARBA" id="ARBA00023163"/>
    </source>
</evidence>
<dbReference type="GO" id="GO:0003700">
    <property type="term" value="F:DNA-binding transcription factor activity"/>
    <property type="evidence" value="ECO:0007669"/>
    <property type="project" value="InterPro"/>
</dbReference>
<accession>A0A5C1A6P6</accession>
<dbReference type="GO" id="GO:0043565">
    <property type="term" value="F:sequence-specific DNA binding"/>
    <property type="evidence" value="ECO:0007669"/>
    <property type="project" value="InterPro"/>
</dbReference>
<evidence type="ECO:0000256" key="1">
    <source>
        <dbReference type="ARBA" id="ARBA00023015"/>
    </source>
</evidence>
<dbReference type="InterPro" id="IPR018062">
    <property type="entry name" value="HTH_AraC-typ_CS"/>
</dbReference>
<sequence>MSTSGSAIRLAPLATTGQHHAHAHRQVVIGLSGEAEFDIAGARGRINERTGCIVPADREHYYRGIGDNSQLIIDLPDEVPALNGAHRHHRRLFESPRYFAIDDTLCLYLQFMLGEMSSATTGDHNLLTTTLLASLSRRLDHRAPGPRPRLDIGDLDEWIERHLSEPLKVEDLARRACLSTAHFTELFRDHTGLPPYRYILRKRLAAARELLQETTLPLVTIAERTGFANQSALSHAFRRHFAQSPGSLRGTRRH</sequence>
<evidence type="ECO:0000256" key="2">
    <source>
        <dbReference type="ARBA" id="ARBA00023125"/>
    </source>
</evidence>
<name>A0A5C1A6P6_9GAMM</name>
<dbReference type="PANTHER" id="PTHR46796">
    <property type="entry name" value="HTH-TYPE TRANSCRIPTIONAL ACTIVATOR RHAS-RELATED"/>
    <property type="match status" value="1"/>
</dbReference>
<dbReference type="EMBL" id="CP043420">
    <property type="protein sequence ID" value="QEL12759.1"/>
    <property type="molecule type" value="Genomic_DNA"/>
</dbReference>
<dbReference type="Gene3D" id="1.10.10.60">
    <property type="entry name" value="Homeodomain-like"/>
    <property type="match status" value="1"/>
</dbReference>
<gene>
    <name evidence="5" type="ORF">FY550_06110</name>
</gene>
<feature type="domain" description="HTH araC/xylS-type" evidence="4">
    <location>
        <begin position="153"/>
        <end position="251"/>
    </location>
</feature>
<dbReference type="InterPro" id="IPR011051">
    <property type="entry name" value="RmlC_Cupin_sf"/>
</dbReference>
<protein>
    <submittedName>
        <fullName evidence="5">Helix-turn-helix domain-containing protein</fullName>
    </submittedName>
</protein>
<reference evidence="5 6" key="1">
    <citation type="submission" date="2019-08" db="EMBL/GenBank/DDBJ databases">
        <title>Complete genome sequence of Kushneria sp. YCWA18, a halophilic phosphate-solubilizing bacterium isolated from Daqiao saltern in China.</title>
        <authorList>
            <person name="Du G.-X."/>
            <person name="Qu L.-Y."/>
        </authorList>
    </citation>
    <scope>NUCLEOTIDE SEQUENCE [LARGE SCALE GENOMIC DNA]</scope>
    <source>
        <strain evidence="5 6">YCWA18</strain>
    </source>
</reference>
<dbReference type="PROSITE" id="PS00041">
    <property type="entry name" value="HTH_ARAC_FAMILY_1"/>
    <property type="match status" value="1"/>
</dbReference>
<keyword evidence="3" id="KW-0804">Transcription</keyword>
<keyword evidence="6" id="KW-1185">Reference proteome</keyword>
<dbReference type="InterPro" id="IPR009057">
    <property type="entry name" value="Homeodomain-like_sf"/>
</dbReference>
<dbReference type="SUPFAM" id="SSF51182">
    <property type="entry name" value="RmlC-like cupins"/>
    <property type="match status" value="1"/>
</dbReference>
<dbReference type="KEGG" id="kuy:FY550_06110"/>